<feature type="compositionally biased region" description="Low complexity" evidence="1">
    <location>
        <begin position="300"/>
        <end position="313"/>
    </location>
</feature>
<keyword evidence="4" id="KW-1185">Reference proteome</keyword>
<feature type="region of interest" description="Disordered" evidence="1">
    <location>
        <begin position="1457"/>
        <end position="1514"/>
    </location>
</feature>
<evidence type="ECO:0000313" key="3">
    <source>
        <dbReference type="EnsemblMetazoa" id="AEPI002540-PA"/>
    </source>
</evidence>
<feature type="domain" description="Tudor" evidence="2">
    <location>
        <begin position="905"/>
        <end position="969"/>
    </location>
</feature>
<protein>
    <recommendedName>
        <fullName evidence="2">Tudor domain-containing protein</fullName>
    </recommendedName>
</protein>
<dbReference type="PROSITE" id="PS50304">
    <property type="entry name" value="TUDOR"/>
    <property type="match status" value="4"/>
</dbReference>
<feature type="domain" description="Tudor" evidence="2">
    <location>
        <begin position="1594"/>
        <end position="1654"/>
    </location>
</feature>
<evidence type="ECO:0000256" key="1">
    <source>
        <dbReference type="SAM" id="MobiDB-lite"/>
    </source>
</evidence>
<dbReference type="PANTHER" id="PTHR16442:SF1">
    <property type="entry name" value="RING FINGER PROTEIN 17"/>
    <property type="match status" value="1"/>
</dbReference>
<dbReference type="InterPro" id="IPR035437">
    <property type="entry name" value="SNase_OB-fold_sf"/>
</dbReference>
<feature type="compositionally biased region" description="Polar residues" evidence="1">
    <location>
        <begin position="323"/>
        <end position="332"/>
    </location>
</feature>
<dbReference type="CDD" id="cd20379">
    <property type="entry name" value="Tudor_dTUD-like"/>
    <property type="match status" value="1"/>
</dbReference>
<dbReference type="Proteomes" id="UP000075885">
    <property type="component" value="Unassembled WGS sequence"/>
</dbReference>
<feature type="domain" description="Tudor" evidence="2">
    <location>
        <begin position="1221"/>
        <end position="1281"/>
    </location>
</feature>
<proteinExistence type="predicted"/>
<feature type="compositionally biased region" description="Basic and acidic residues" evidence="1">
    <location>
        <begin position="284"/>
        <end position="293"/>
    </location>
</feature>
<dbReference type="Gene3D" id="2.30.30.140">
    <property type="match status" value="5"/>
</dbReference>
<dbReference type="PANTHER" id="PTHR16442">
    <property type="entry name" value="RING FINGER PROTEIN 17"/>
    <property type="match status" value="1"/>
</dbReference>
<feature type="region of interest" description="Disordered" evidence="1">
    <location>
        <begin position="274"/>
        <end position="339"/>
    </location>
</feature>
<dbReference type="VEuPathDB" id="VectorBase:AEPI002540"/>
<dbReference type="SUPFAM" id="SSF63748">
    <property type="entry name" value="Tudor/PWWP/MBT"/>
    <property type="match status" value="5"/>
</dbReference>
<reference evidence="3" key="2">
    <citation type="submission" date="2020-05" db="UniProtKB">
        <authorList>
            <consortium name="EnsemblMetazoa"/>
        </authorList>
    </citation>
    <scope>IDENTIFICATION</scope>
    <source>
        <strain evidence="3">Epiroticus2</strain>
    </source>
</reference>
<feature type="compositionally biased region" description="Polar residues" evidence="1">
    <location>
        <begin position="274"/>
        <end position="283"/>
    </location>
</feature>
<dbReference type="STRING" id="199890.A0A182P6J2"/>
<accession>A0A182P6J2</accession>
<feature type="domain" description="Tudor" evidence="2">
    <location>
        <begin position="403"/>
        <end position="467"/>
    </location>
</feature>
<name>A0A182P6J2_9DIPT</name>
<evidence type="ECO:0000313" key="4">
    <source>
        <dbReference type="Proteomes" id="UP000075885"/>
    </source>
</evidence>
<sequence>MNDTITCERCTQRTVLPNDFGDATIALNPSYYMLGIVERKQQELKNLELYYVDANRVERQTTVSEATLPALHIKPVSQNDIGTPKRVKNLLEKAYHSYETTKCTLEKRNKSYPENVDQVIKRVNAHFVSLHNALQMEEDRVLQQVRKSFLDQRQHNEQQQRRLQTSKDQLKKLYARAKRFLADQPVANDPMWLNFSSEVKTFLESEPLKLLKREGIAPQAIFYTEKENFLKTISKSYTLQLPDLGKMMQLVPITGTVENNRNLLPAGTSINIDLNSSKASGSRKSPELDEPFMHGRKHSTSSSSRAQASFSRQHQGSERVARYNSSRNSSFSKCPMNMKKNADRDKDVKRFISTVKVTYIVNPHEFYVQDELHLESTKSLVELCQQEADAYEANLIAGQDRLDVQEGKLYLVRSEGTSTWYRALLMETLNPTLENRGPYRVQFIDYGGHETVTHGQVRPMSEELAVIGGRAIRCSLYNVAPKGWMPGDLNVIWSDDCSQMMMEFVANNKMVMFELARKSNCLVVDLFLPPINVPENKHTKSDDLWDGYYAPMSLKRMLLFSHKCVQGKEATSRNTIERIELLDYWYQVAKVQSAKRMYIPRTPVLNAYDSFDVQVTHSNSPDNFYLMPSKWKTTDFDLLQQQLAELCSAKSTFQCFLPYEGLVCGFAMGDKSNKVWFRCRIEKCLDGVCEVFVIDSGERLTVHPCDLYLLPPESAPLLKHPLAVRCRLDHIHAKNNSGDHSGGNYGIIPWTQEALDEFNQLVNTKTLRFSVKMGQFCKDTKLYGVVLYLHNKSDRETSINKLLVLEGHAECVAGMEEEINDRLLEPTEAAAASDQSKIDLKSSKLVDPRILVDVLKVVTPCEFYVRLRSNKAAMERLHQTIQHQMVESLDENVEECESGASGDCNWMVGDLCVVFTSTPGASSSEWYRARVTNVRENGLEYEVFLIDVAETVQVHRTNTARLTPKIAQIQPGSVRCRLACIGPIGGSSTWHKATLDALINSIASYDQHAISLDTVVPKESDNAGLSLPVVLWGIRLTMQQALAPQETKYWNINQLLVVRGLAHSTGRFRTFATKGAGAVEELQRFEQTIDEMMCSEYEKLQQFFRSVAAVSTDTLEGHRSGEDGNETAKTVLKYEESNVKVDIDDTCAFALSQINVAFDSIKEWPEGKRLDKTIFVGMPTHIGNDGTLFIYDVCQEPVLTRMRDIINEHVQNSTFPPIPVRFRKDEPCFVRYHVDGNFYRGKILLVIEPYRTYRVLFVDYGNEETCTMQDLRPASVCGLVPIQTNRFRLSGILPIDYCPTVGLWPEDALVVCHGLFVQKLCKIRVDAEIWSDDAWKDPNKRHLAVPCYLTLLDGSIDVRMALMEVKMFKLCSEKPGKHSKWVERDPPRRSEFVVKITNPRPTEQLETSKADEEDLLQFMKVIQAEYLKGKEFEDPNELPEEKDDSDWMNRAQLINLDLDDDEKNEQTEENVPGHDQSPGGELLTTLDTPMHSPASFESHEIETSSRLSAEEEDESIISDTYIQSDPVARCFPYLPQIKPSMVGFFAEYTNYGDGLTLHLFPHLEGHTQRMAQMTEKVQLVANSRNQFHRWQASLLEPGAACLAPYRADGLYYRAIVEEVDEEREEVRVLYVDYLNRDTVARKDLRKCPIGLRMVTLRNIMVRLAGLRTNARLRTEDVVRRLIDLLGQPFFVRVVNYPLKQGKAAVPEVELYTDCDCKTLVYQKMIDTKYFIRTTANKC</sequence>
<dbReference type="Pfam" id="PF00567">
    <property type="entry name" value="TUDOR"/>
    <property type="match status" value="5"/>
</dbReference>
<dbReference type="InterPro" id="IPR002999">
    <property type="entry name" value="Tudor"/>
</dbReference>
<reference evidence="4" key="1">
    <citation type="submission" date="2013-03" db="EMBL/GenBank/DDBJ databases">
        <title>The Genome Sequence of Anopheles epiroticus epiroticus2.</title>
        <authorList>
            <consortium name="The Broad Institute Genomics Platform"/>
            <person name="Neafsey D.E."/>
            <person name="Howell P."/>
            <person name="Walker B."/>
            <person name="Young S.K."/>
            <person name="Zeng Q."/>
            <person name="Gargeya S."/>
            <person name="Fitzgerald M."/>
            <person name="Haas B."/>
            <person name="Abouelleil A."/>
            <person name="Allen A.W."/>
            <person name="Alvarado L."/>
            <person name="Arachchi H.M."/>
            <person name="Berlin A.M."/>
            <person name="Chapman S.B."/>
            <person name="Gainer-Dewar J."/>
            <person name="Goldberg J."/>
            <person name="Griggs A."/>
            <person name="Gujja S."/>
            <person name="Hansen M."/>
            <person name="Howarth C."/>
            <person name="Imamovic A."/>
            <person name="Ireland A."/>
            <person name="Larimer J."/>
            <person name="McCowan C."/>
            <person name="Murphy C."/>
            <person name="Pearson M."/>
            <person name="Poon T.W."/>
            <person name="Priest M."/>
            <person name="Roberts A."/>
            <person name="Saif S."/>
            <person name="Shea T."/>
            <person name="Sisk P."/>
            <person name="Sykes S."/>
            <person name="Wortman J."/>
            <person name="Nusbaum C."/>
            <person name="Birren B."/>
        </authorList>
    </citation>
    <scope>NUCLEOTIDE SEQUENCE [LARGE SCALE GENOMIC DNA]</scope>
    <source>
        <strain evidence="4">Epiroticus2</strain>
    </source>
</reference>
<dbReference type="Gene3D" id="2.40.50.90">
    <property type="match status" value="3"/>
</dbReference>
<organism evidence="3 4">
    <name type="scientific">Anopheles epiroticus</name>
    <dbReference type="NCBI Taxonomy" id="199890"/>
    <lineage>
        <taxon>Eukaryota</taxon>
        <taxon>Metazoa</taxon>
        <taxon>Ecdysozoa</taxon>
        <taxon>Arthropoda</taxon>
        <taxon>Hexapoda</taxon>
        <taxon>Insecta</taxon>
        <taxon>Pterygota</taxon>
        <taxon>Neoptera</taxon>
        <taxon>Endopterygota</taxon>
        <taxon>Diptera</taxon>
        <taxon>Nematocera</taxon>
        <taxon>Culicoidea</taxon>
        <taxon>Culicidae</taxon>
        <taxon>Anophelinae</taxon>
        <taxon>Anopheles</taxon>
    </lineage>
</organism>
<dbReference type="EnsemblMetazoa" id="AEPI002540-RA">
    <property type="protein sequence ID" value="AEPI002540-PA"/>
    <property type="gene ID" value="AEPI002540"/>
</dbReference>
<dbReference type="GO" id="GO:0005737">
    <property type="term" value="C:cytoplasm"/>
    <property type="evidence" value="ECO:0007669"/>
    <property type="project" value="UniProtKB-ARBA"/>
</dbReference>
<dbReference type="SMART" id="SM00333">
    <property type="entry name" value="TUDOR"/>
    <property type="match status" value="5"/>
</dbReference>
<evidence type="ECO:0000259" key="2">
    <source>
        <dbReference type="PROSITE" id="PS50304"/>
    </source>
</evidence>